<evidence type="ECO:0008006" key="3">
    <source>
        <dbReference type="Google" id="ProtNLM"/>
    </source>
</evidence>
<organism evidence="1 2">
    <name type="scientific">Paenibacillus solanacearum</name>
    <dbReference type="NCBI Taxonomy" id="2048548"/>
    <lineage>
        <taxon>Bacteria</taxon>
        <taxon>Bacillati</taxon>
        <taxon>Bacillota</taxon>
        <taxon>Bacilli</taxon>
        <taxon>Bacillales</taxon>
        <taxon>Paenibacillaceae</taxon>
        <taxon>Paenibacillus</taxon>
    </lineage>
</organism>
<dbReference type="Proteomes" id="UP000693672">
    <property type="component" value="Unassembled WGS sequence"/>
</dbReference>
<comment type="caution">
    <text evidence="1">The sequence shown here is derived from an EMBL/GenBank/DDBJ whole genome shotgun (WGS) entry which is preliminary data.</text>
</comment>
<evidence type="ECO:0000313" key="2">
    <source>
        <dbReference type="Proteomes" id="UP000693672"/>
    </source>
</evidence>
<name>A0A916NEW9_9BACL</name>
<dbReference type="RefSeq" id="WP_218090092.1">
    <property type="nucleotide sequence ID" value="NZ_CAJVAS010000001.1"/>
</dbReference>
<reference evidence="1" key="1">
    <citation type="submission" date="2021-06" db="EMBL/GenBank/DDBJ databases">
        <authorList>
            <person name="Criscuolo A."/>
        </authorList>
    </citation>
    <scope>NUCLEOTIDE SEQUENCE</scope>
    <source>
        <strain evidence="1">CIP111600</strain>
    </source>
</reference>
<dbReference type="EMBL" id="CAJVAS010000001">
    <property type="protein sequence ID" value="CAG7598962.1"/>
    <property type="molecule type" value="Genomic_DNA"/>
</dbReference>
<accession>A0A916NEW9</accession>
<proteinExistence type="predicted"/>
<dbReference type="AlphaFoldDB" id="A0A916NEW9"/>
<keyword evidence="2" id="KW-1185">Reference proteome</keyword>
<protein>
    <recommendedName>
        <fullName evidence="3">Nucleotidyltransferase domain-containing protein</fullName>
    </recommendedName>
</protein>
<evidence type="ECO:0000313" key="1">
    <source>
        <dbReference type="EMBL" id="CAG7598962.1"/>
    </source>
</evidence>
<gene>
    <name evidence="1" type="ORF">PAESOLCIP111_00272</name>
</gene>
<sequence>MEITRHTILREIAAELEPAEFILALWLEGSDGTCSVDAYSDIDLVCYTKEGCTGKAIERLDACMRRIGTLDIEYEQTGRPDHNRYKVYHVRETPEHLLVDATIQSEPFPVSFVREDRTVVPVVLFDKASIVQYRHSDPASHASALRTQLTEALGVYSQRSRAVKYTHRGLFLEAFIYYQKYVLSPLVDVLRIVHTPFQADCFLVHASRDFPAEVTKALEYLYGVRTTKDIAERIGKADELFGRSVAEAERMLASMEGSRDT</sequence>